<evidence type="ECO:0000313" key="2">
    <source>
        <dbReference type="EMBL" id="KAJ0191831.1"/>
    </source>
</evidence>
<evidence type="ECO:0000256" key="1">
    <source>
        <dbReference type="SAM" id="MobiDB-lite"/>
    </source>
</evidence>
<protein>
    <submittedName>
        <fullName evidence="2">Uncharacterized protein</fullName>
    </submittedName>
</protein>
<dbReference type="Proteomes" id="UP000235145">
    <property type="component" value="Unassembled WGS sequence"/>
</dbReference>
<feature type="compositionally biased region" description="Basic and acidic residues" evidence="1">
    <location>
        <begin position="217"/>
        <end position="229"/>
    </location>
</feature>
<sequence length="254" mass="27568">MFLINAATNHEVPNETTNKEVLIVDEGDNFMQEGSNVGDNVVEEGVVQDDHMMQAGVTTTRISVMQGSDTFGQVGSSIGIEAILQGGYKSNPSKGKNVAKDNEVFEFTKGREEDILPKKIHLGHDHIEDMLESGYSIAKIGAMPGVQLEFDDTPLVKLDVNDFIDDHQYDDDVDMDDGAEGVRDVDDGVGGGDDEGEGAADIDDSNGAQGDGDNMGEDDRNRDDDEGHDVIPPFNAMFLYKQTNMSQWISVCTS</sequence>
<reference evidence="2 3" key="1">
    <citation type="journal article" date="2017" name="Nat. Commun.">
        <title>Genome assembly with in vitro proximity ligation data and whole-genome triplication in lettuce.</title>
        <authorList>
            <person name="Reyes-Chin-Wo S."/>
            <person name="Wang Z."/>
            <person name="Yang X."/>
            <person name="Kozik A."/>
            <person name="Arikit S."/>
            <person name="Song C."/>
            <person name="Xia L."/>
            <person name="Froenicke L."/>
            <person name="Lavelle D.O."/>
            <person name="Truco M.J."/>
            <person name="Xia R."/>
            <person name="Zhu S."/>
            <person name="Xu C."/>
            <person name="Xu H."/>
            <person name="Xu X."/>
            <person name="Cox K."/>
            <person name="Korf I."/>
            <person name="Meyers B.C."/>
            <person name="Michelmore R.W."/>
        </authorList>
    </citation>
    <scope>NUCLEOTIDE SEQUENCE [LARGE SCALE GENOMIC DNA]</scope>
    <source>
        <strain evidence="3">cv. Salinas</strain>
        <tissue evidence="2">Seedlings</tissue>
    </source>
</reference>
<keyword evidence="3" id="KW-1185">Reference proteome</keyword>
<dbReference type="AlphaFoldDB" id="A0A9R1US24"/>
<name>A0A9R1US24_LACSA</name>
<dbReference type="EMBL" id="NBSK02000008">
    <property type="protein sequence ID" value="KAJ0191831.1"/>
    <property type="molecule type" value="Genomic_DNA"/>
</dbReference>
<evidence type="ECO:0000313" key="3">
    <source>
        <dbReference type="Proteomes" id="UP000235145"/>
    </source>
</evidence>
<gene>
    <name evidence="2" type="ORF">LSAT_V11C800388730</name>
</gene>
<feature type="compositionally biased region" description="Acidic residues" evidence="1">
    <location>
        <begin position="168"/>
        <end position="179"/>
    </location>
</feature>
<comment type="caution">
    <text evidence="2">The sequence shown here is derived from an EMBL/GenBank/DDBJ whole genome shotgun (WGS) entry which is preliminary data.</text>
</comment>
<organism evidence="2 3">
    <name type="scientific">Lactuca sativa</name>
    <name type="common">Garden lettuce</name>
    <dbReference type="NCBI Taxonomy" id="4236"/>
    <lineage>
        <taxon>Eukaryota</taxon>
        <taxon>Viridiplantae</taxon>
        <taxon>Streptophyta</taxon>
        <taxon>Embryophyta</taxon>
        <taxon>Tracheophyta</taxon>
        <taxon>Spermatophyta</taxon>
        <taxon>Magnoliopsida</taxon>
        <taxon>eudicotyledons</taxon>
        <taxon>Gunneridae</taxon>
        <taxon>Pentapetalae</taxon>
        <taxon>asterids</taxon>
        <taxon>campanulids</taxon>
        <taxon>Asterales</taxon>
        <taxon>Asteraceae</taxon>
        <taxon>Cichorioideae</taxon>
        <taxon>Cichorieae</taxon>
        <taxon>Lactucinae</taxon>
        <taxon>Lactuca</taxon>
    </lineage>
</organism>
<feature type="compositionally biased region" description="Acidic residues" evidence="1">
    <location>
        <begin position="192"/>
        <end position="204"/>
    </location>
</feature>
<accession>A0A9R1US24</accession>
<proteinExistence type="predicted"/>
<feature type="region of interest" description="Disordered" evidence="1">
    <location>
        <begin position="167"/>
        <end position="230"/>
    </location>
</feature>